<dbReference type="AlphaFoldDB" id="A0A1G5L326"/>
<gene>
    <name evidence="2" type="ORF">SAMN05720606_11967</name>
</gene>
<keyword evidence="3" id="KW-1185">Reference proteome</keyword>
<feature type="transmembrane region" description="Helical" evidence="1">
    <location>
        <begin position="33"/>
        <end position="49"/>
    </location>
</feature>
<proteinExistence type="predicted"/>
<organism evidence="2 3">
    <name type="scientific">Paenibacillus polysaccharolyticus</name>
    <dbReference type="NCBI Taxonomy" id="582692"/>
    <lineage>
        <taxon>Bacteria</taxon>
        <taxon>Bacillati</taxon>
        <taxon>Bacillota</taxon>
        <taxon>Bacilli</taxon>
        <taxon>Bacillales</taxon>
        <taxon>Paenibacillaceae</taxon>
        <taxon>Paenibacillus</taxon>
    </lineage>
</organism>
<name>A0A1G5L326_9BACL</name>
<dbReference type="Proteomes" id="UP000198538">
    <property type="component" value="Unassembled WGS sequence"/>
</dbReference>
<protein>
    <submittedName>
        <fullName evidence="2">Uncharacterized protein</fullName>
    </submittedName>
</protein>
<dbReference type="EMBL" id="FMVM01000019">
    <property type="protein sequence ID" value="SCZ07257.1"/>
    <property type="molecule type" value="Genomic_DNA"/>
</dbReference>
<evidence type="ECO:0000313" key="2">
    <source>
        <dbReference type="EMBL" id="SCZ07257.1"/>
    </source>
</evidence>
<accession>A0A1G5L326</accession>
<evidence type="ECO:0000313" key="3">
    <source>
        <dbReference type="Proteomes" id="UP000198538"/>
    </source>
</evidence>
<keyword evidence="1" id="KW-0472">Membrane</keyword>
<keyword evidence="1" id="KW-0812">Transmembrane</keyword>
<dbReference type="STRING" id="582692.SAMN05720606_11967"/>
<sequence length="73" mass="8432">MIKPLLFTYLAMVIGVLIMDFRHLKQAASINRWLSYGIIALGIGLWLYVTTLNKTVFLSVWMSHIIQRLLPMP</sequence>
<feature type="transmembrane region" description="Helical" evidence="1">
    <location>
        <begin position="6"/>
        <end position="21"/>
    </location>
</feature>
<reference evidence="3" key="1">
    <citation type="submission" date="2016-10" db="EMBL/GenBank/DDBJ databases">
        <authorList>
            <person name="Varghese N."/>
            <person name="Submissions S."/>
        </authorList>
    </citation>
    <scope>NUCLEOTIDE SEQUENCE [LARGE SCALE GENOMIC DNA]</scope>
    <source>
        <strain evidence="3">BL9</strain>
    </source>
</reference>
<keyword evidence="1" id="KW-1133">Transmembrane helix</keyword>
<evidence type="ECO:0000256" key="1">
    <source>
        <dbReference type="SAM" id="Phobius"/>
    </source>
</evidence>
<dbReference type="RefSeq" id="WP_090924146.1">
    <property type="nucleotide sequence ID" value="NZ_FMVM01000019.1"/>
</dbReference>